<feature type="signal peptide" evidence="2">
    <location>
        <begin position="1"/>
        <end position="22"/>
    </location>
</feature>
<evidence type="ECO:0000313" key="5">
    <source>
        <dbReference type="Proteomes" id="UP000198287"/>
    </source>
</evidence>
<dbReference type="PANTHER" id="PTHR48081">
    <property type="entry name" value="AB HYDROLASE SUPERFAMILY PROTEIN C4A8.06C"/>
    <property type="match status" value="1"/>
</dbReference>
<dbReference type="InterPro" id="IPR050300">
    <property type="entry name" value="GDXG_lipolytic_enzyme"/>
</dbReference>
<feature type="domain" description="BD-FAE-like" evidence="3">
    <location>
        <begin position="40"/>
        <end position="233"/>
    </location>
</feature>
<proteinExistence type="predicted"/>
<dbReference type="AlphaFoldDB" id="A0A226DTT5"/>
<keyword evidence="2" id="KW-0732">Signal</keyword>
<dbReference type="Proteomes" id="UP000198287">
    <property type="component" value="Unassembled WGS sequence"/>
</dbReference>
<gene>
    <name evidence="4" type="ORF">Fcan01_16659</name>
</gene>
<name>A0A226DTT5_FOLCA</name>
<dbReference type="Pfam" id="PF20434">
    <property type="entry name" value="BD-FAE"/>
    <property type="match status" value="1"/>
</dbReference>
<evidence type="ECO:0000259" key="3">
    <source>
        <dbReference type="Pfam" id="PF20434"/>
    </source>
</evidence>
<dbReference type="OrthoDB" id="433474at2759"/>
<dbReference type="Gene3D" id="3.40.50.1820">
    <property type="entry name" value="alpha/beta hydrolase"/>
    <property type="match status" value="1"/>
</dbReference>
<dbReference type="SUPFAM" id="SSF53474">
    <property type="entry name" value="alpha/beta-Hydrolases"/>
    <property type="match status" value="1"/>
</dbReference>
<organism evidence="4 5">
    <name type="scientific">Folsomia candida</name>
    <name type="common">Springtail</name>
    <dbReference type="NCBI Taxonomy" id="158441"/>
    <lineage>
        <taxon>Eukaryota</taxon>
        <taxon>Metazoa</taxon>
        <taxon>Ecdysozoa</taxon>
        <taxon>Arthropoda</taxon>
        <taxon>Hexapoda</taxon>
        <taxon>Collembola</taxon>
        <taxon>Entomobryomorpha</taxon>
        <taxon>Isotomoidea</taxon>
        <taxon>Isotomidae</taxon>
        <taxon>Proisotominae</taxon>
        <taxon>Folsomia</taxon>
    </lineage>
</organism>
<dbReference type="EMBL" id="LNIX01000011">
    <property type="protein sequence ID" value="OXA48619.1"/>
    <property type="molecule type" value="Genomic_DNA"/>
</dbReference>
<dbReference type="InterPro" id="IPR049492">
    <property type="entry name" value="BD-FAE-like_dom"/>
</dbReference>
<reference evidence="4 5" key="1">
    <citation type="submission" date="2015-12" db="EMBL/GenBank/DDBJ databases">
        <title>The genome of Folsomia candida.</title>
        <authorList>
            <person name="Faddeeva A."/>
            <person name="Derks M.F."/>
            <person name="Anvar Y."/>
            <person name="Smit S."/>
            <person name="Van Straalen N."/>
            <person name="Roelofs D."/>
        </authorList>
    </citation>
    <scope>NUCLEOTIDE SEQUENCE [LARGE SCALE GENOMIC DNA]</scope>
    <source>
        <strain evidence="4 5">VU population</strain>
        <tissue evidence="4">Whole body</tissue>
    </source>
</reference>
<comment type="caution">
    <text evidence="4">The sequence shown here is derived from an EMBL/GenBank/DDBJ whole genome shotgun (WGS) entry which is preliminary data.</text>
</comment>
<feature type="chain" id="PRO_5013144237" evidence="2">
    <location>
        <begin position="23"/>
        <end position="273"/>
    </location>
</feature>
<accession>A0A226DTT5</accession>
<dbReference type="PANTHER" id="PTHR48081:SF33">
    <property type="entry name" value="KYNURENINE FORMAMIDASE"/>
    <property type="match status" value="1"/>
</dbReference>
<dbReference type="InterPro" id="IPR029058">
    <property type="entry name" value="AB_hydrolase_fold"/>
</dbReference>
<keyword evidence="1" id="KW-0378">Hydrolase</keyword>
<evidence type="ECO:0000256" key="2">
    <source>
        <dbReference type="SAM" id="SignalP"/>
    </source>
</evidence>
<protein>
    <submittedName>
        <fullName evidence="4">Isoprenylcysteine alpha-carbonyl methylesterase ICME</fullName>
    </submittedName>
</protein>
<evidence type="ECO:0000256" key="1">
    <source>
        <dbReference type="ARBA" id="ARBA00022801"/>
    </source>
</evidence>
<keyword evidence="5" id="KW-1185">Reference proteome</keyword>
<evidence type="ECO:0000313" key="4">
    <source>
        <dbReference type="EMBL" id="OXA48619.1"/>
    </source>
</evidence>
<sequence>MESLLIKLVAFVLLLQKSNVAGQSLLIPNVPYGSDPEQIMDLYLPSSDTTRVTKVVVLIHGGAWGGGQKADMLEFIPFIQRDFPDYCIANMDYRLGTHESPGFPKQLDDISLALTYLSNTFTQPVTFALFGTSAGAHLSMLYAYQTSDNLVKIVVSHVGPGDLTDPSYVENTLYDELFYSLVGPCHFSVCPDLYNATSPITYATSVSPPTIGFYGTLDLLVPSTQMPILREKLTEFNVTNKFTVYPGGHGWNWSAANKEDLRVQITQFFNDHW</sequence>
<dbReference type="GO" id="GO:0016787">
    <property type="term" value="F:hydrolase activity"/>
    <property type="evidence" value="ECO:0007669"/>
    <property type="project" value="UniProtKB-KW"/>
</dbReference>